<feature type="compositionally biased region" description="Low complexity" evidence="2">
    <location>
        <begin position="274"/>
        <end position="286"/>
    </location>
</feature>
<evidence type="ECO:0000256" key="2">
    <source>
        <dbReference type="SAM" id="MobiDB-lite"/>
    </source>
</evidence>
<feature type="compositionally biased region" description="Polar residues" evidence="2">
    <location>
        <begin position="915"/>
        <end position="926"/>
    </location>
</feature>
<feature type="compositionally biased region" description="Low complexity" evidence="2">
    <location>
        <begin position="694"/>
        <end position="705"/>
    </location>
</feature>
<feature type="compositionally biased region" description="Polar residues" evidence="2">
    <location>
        <begin position="418"/>
        <end position="438"/>
    </location>
</feature>
<feature type="region of interest" description="Disordered" evidence="2">
    <location>
        <begin position="825"/>
        <end position="851"/>
    </location>
</feature>
<dbReference type="OrthoDB" id="3367078at2759"/>
<evidence type="ECO:0000313" key="3">
    <source>
        <dbReference type="EMBL" id="SPO43921.1"/>
    </source>
</evidence>
<dbReference type="EMBL" id="OOIQ01000003">
    <property type="protein sequence ID" value="SPO43921.1"/>
    <property type="molecule type" value="Genomic_DNA"/>
</dbReference>
<dbReference type="AlphaFoldDB" id="A0A5C3FK64"/>
<feature type="compositionally biased region" description="Polar residues" evidence="2">
    <location>
        <begin position="825"/>
        <end position="846"/>
    </location>
</feature>
<reference evidence="3" key="1">
    <citation type="submission" date="2018-03" db="EMBL/GenBank/DDBJ databases">
        <authorList>
            <person name="Guldener U."/>
        </authorList>
    </citation>
    <scope>NUCLEOTIDE SEQUENCE [LARGE SCALE GENOMIC DNA]</scope>
    <source>
        <strain evidence="3">ATCC34888</strain>
    </source>
</reference>
<feature type="compositionally biased region" description="Basic and acidic residues" evidence="2">
    <location>
        <begin position="385"/>
        <end position="401"/>
    </location>
</feature>
<feature type="region of interest" description="Disordered" evidence="2">
    <location>
        <begin position="177"/>
        <end position="332"/>
    </location>
</feature>
<feature type="compositionally biased region" description="Basic and acidic residues" evidence="2">
    <location>
        <begin position="65"/>
        <end position="84"/>
    </location>
</feature>
<feature type="region of interest" description="Disordered" evidence="2">
    <location>
        <begin position="584"/>
        <end position="733"/>
    </location>
</feature>
<dbReference type="RefSeq" id="XP_014657986.1">
    <property type="nucleotide sequence ID" value="XM_014802500.1"/>
</dbReference>
<feature type="compositionally biased region" description="Polar residues" evidence="2">
    <location>
        <begin position="189"/>
        <end position="198"/>
    </location>
</feature>
<comment type="caution">
    <text evidence="3">The sequence shown here is derived from an EMBL/GenBank/DDBJ whole genome shotgun (WGS) entry which is preliminary data.</text>
</comment>
<feature type="region of interest" description="Disordered" evidence="2">
    <location>
        <begin position="895"/>
        <end position="1023"/>
    </location>
</feature>
<evidence type="ECO:0000256" key="1">
    <source>
        <dbReference type="SAM" id="Coils"/>
    </source>
</evidence>
<feature type="compositionally biased region" description="Basic and acidic residues" evidence="2">
    <location>
        <begin position="134"/>
        <end position="143"/>
    </location>
</feature>
<organism evidence="3 4">
    <name type="scientific">Pseudozyma antarctica</name>
    <name type="common">Yeast</name>
    <name type="synonym">Candida antarctica</name>
    <dbReference type="NCBI Taxonomy" id="84753"/>
    <lineage>
        <taxon>Eukaryota</taxon>
        <taxon>Fungi</taxon>
        <taxon>Dikarya</taxon>
        <taxon>Basidiomycota</taxon>
        <taxon>Ustilaginomycotina</taxon>
        <taxon>Ustilaginomycetes</taxon>
        <taxon>Ustilaginales</taxon>
        <taxon>Ustilaginaceae</taxon>
        <taxon>Moesziomyces</taxon>
    </lineage>
</organism>
<keyword evidence="1" id="KW-0175">Coiled coil</keyword>
<feature type="compositionally biased region" description="Polar residues" evidence="2">
    <location>
        <begin position="526"/>
        <end position="535"/>
    </location>
</feature>
<feature type="region of interest" description="Disordered" evidence="2">
    <location>
        <begin position="779"/>
        <end position="798"/>
    </location>
</feature>
<feature type="compositionally biased region" description="Low complexity" evidence="2">
    <location>
        <begin position="1006"/>
        <end position="1017"/>
    </location>
</feature>
<name>A0A5C3FK64_PSEA2</name>
<feature type="region of interest" description="Disordered" evidence="2">
    <location>
        <begin position="496"/>
        <end position="568"/>
    </location>
</feature>
<keyword evidence="4" id="KW-1185">Reference proteome</keyword>
<feature type="region of interest" description="Disordered" evidence="2">
    <location>
        <begin position="362"/>
        <end position="448"/>
    </location>
</feature>
<feature type="coiled-coil region" evidence="1">
    <location>
        <begin position="1043"/>
        <end position="1070"/>
    </location>
</feature>
<feature type="compositionally biased region" description="Polar residues" evidence="2">
    <location>
        <begin position="554"/>
        <end position="568"/>
    </location>
</feature>
<gene>
    <name evidence="3" type="ORF">PSANT_01606</name>
</gene>
<feature type="compositionally biased region" description="Low complexity" evidence="2">
    <location>
        <begin position="897"/>
        <end position="910"/>
    </location>
</feature>
<sequence>MSAVAPRPNSVANSFYESDARPSFDASRPRESLGKNSGLIRAIGREREGLAPSYRPPSTWTQRSSHHDVVWAGEHDSTLDHPNDDQFSDAESWDGETQASSHAATIGEHDATTSVYGHVRPTSIGSSIFAGRGAKSERRRKEAPPPLPTLPLSAQHQHANLAFGADAAGLLSPSAQSMLTPRSDASGFEDTSQYSPSVHQDPFEADELSHGFDLQNGHKRTRAPQPAAQNGHAEDPTATQPVPNRASSRAPPPLPVKAASRSSNESLHRDHSTSADLTLTDGTLALPKRSPARLADGTLVPKMPPVPHTSDLMQPRKAKARRDRSPILSFDGGAAEEEKMLVELQDRLANDVRRISTLGPKVKKNAPAPWELGGDDAVTAAGRPSLRETLRPSAETFEKPFSRFKTRPSVDHAHSGGRSPNTAHAPSTLAHSSSNADSLEQEAKKEDDAQSLFATQRSRSKSVSSSAVGMLKGLGLAAAAAPASKKGKLTKALRLVGGGGSSANDERRPAYPGSGPFSEHPAGANVNASGGQHASSLGLAKPQALGELPHSRSSRTLNSNGPSAVPSKSTADLANIIMSANAKYRDQASSPPIPSPKHANGTLPSPLLGGARSLGYKKDTLSPIPGNSFLTEHRRGSGSLEQTRSRTPPSRDASSRQPSEANSDVVMARNSSIESEGAFASTVPEGESTPVGKAAAAEVSAARGAPGSPVGPNGGVLSASSSQTSGSLPLPGNIEGVPYKLISLEQAREQARQKQSEWLASSGAVGAGRNAAESIHDEHAMHRDPSSDGQTNSRILKNKKSGFLMRKLKKEKGVSIDLDGVSTFPPSGSSRDLNASAKSPMPSFSVTGLDEENDALGPLGLSEKPALQIRPVSSMFSGFAADFLDASALSEGHLREASNGSSTSSTGLLAPHSPAPSSFRTPSPVLSDSGRFAPSSTSHKPQLADIRPPPHGAKLPGPAVPGSADSTWSGNGGASGASRLPSLDAGGSVSDTQSQFHSPATSPLTPSFHHSVHPPSSNAATTPLLGSSEAETALSAPASPQIPEEVRQRAREIEAQIQELSNELHELRVKHVGHGTAPVFRPSEAADGERKEHCAVGACPSCGCGCAEQRRLQSINEAAVLKGISVLDRGRALKPSQNMGNTGKFGGYTNR</sequence>
<feature type="compositionally biased region" description="Polar residues" evidence="2">
    <location>
        <begin position="989"/>
        <end position="1005"/>
    </location>
</feature>
<evidence type="ECO:0000313" key="4">
    <source>
        <dbReference type="Proteomes" id="UP000325008"/>
    </source>
</evidence>
<proteinExistence type="predicted"/>
<dbReference type="Proteomes" id="UP000325008">
    <property type="component" value="Unassembled WGS sequence"/>
</dbReference>
<accession>A0A5C3FK64</accession>
<feature type="compositionally biased region" description="Low complexity" evidence="2">
    <location>
        <begin position="715"/>
        <end position="730"/>
    </location>
</feature>
<feature type="region of interest" description="Disordered" evidence="2">
    <location>
        <begin position="1"/>
        <end position="155"/>
    </location>
</feature>
<protein>
    <submittedName>
        <fullName evidence="3">Uncharacterized protein</fullName>
    </submittedName>
</protein>
<feature type="compositionally biased region" description="Basic and acidic residues" evidence="2">
    <location>
        <begin position="18"/>
        <end position="33"/>
    </location>
</feature>
<feature type="compositionally biased region" description="Polar residues" evidence="2">
    <location>
        <begin position="237"/>
        <end position="247"/>
    </location>
</feature>
<feature type="compositionally biased region" description="Polar residues" evidence="2">
    <location>
        <begin position="639"/>
        <end position="648"/>
    </location>
</feature>